<reference evidence="4 5" key="1">
    <citation type="submission" date="2018-05" db="EMBL/GenBank/DDBJ databases">
        <title>Complete genome sequences of Streptococcus sobrinus.</title>
        <authorList>
            <person name="Sales M."/>
            <person name="Jensen P.A."/>
        </authorList>
    </citation>
    <scope>NUCLEOTIDE SEQUENCE [LARGE SCALE GENOMIC DNA]</scope>
    <source>
        <strain evidence="4 5">SL1</strain>
    </source>
</reference>
<evidence type="ECO:0000313" key="4">
    <source>
        <dbReference type="EMBL" id="AWN20452.1"/>
    </source>
</evidence>
<dbReference type="RefSeq" id="WP_028798375.1">
    <property type="nucleotide sequence ID" value="NZ_CP029490.1"/>
</dbReference>
<evidence type="ECO:0000256" key="1">
    <source>
        <dbReference type="ARBA" id="ARBA00006252"/>
    </source>
</evidence>
<dbReference type="GeneID" id="93923567"/>
<feature type="domain" description="Flavodoxin-like fold" evidence="3">
    <location>
        <begin position="1"/>
        <end position="181"/>
    </location>
</feature>
<protein>
    <submittedName>
        <fullName evidence="4">Flavodoxin family protein</fullName>
    </submittedName>
</protein>
<comment type="similarity">
    <text evidence="1">Belongs to the NAD(P)H dehydrogenase (quinone) family.</text>
</comment>
<name>A0ABN5LKC8_9STRE</name>
<dbReference type="InterPro" id="IPR051545">
    <property type="entry name" value="NAD(P)H_dehydrogenase_qn"/>
</dbReference>
<keyword evidence="2" id="KW-0560">Oxidoreductase</keyword>
<dbReference type="Gene3D" id="3.40.50.360">
    <property type="match status" value="1"/>
</dbReference>
<dbReference type="PANTHER" id="PTHR10204:SF34">
    <property type="entry name" value="NAD(P)H DEHYDROGENASE [QUINONE] 1 ISOFORM 1"/>
    <property type="match status" value="1"/>
</dbReference>
<dbReference type="InterPro" id="IPR003680">
    <property type="entry name" value="Flavodoxin_fold"/>
</dbReference>
<dbReference type="EMBL" id="CP029490">
    <property type="protein sequence ID" value="AWN20452.1"/>
    <property type="molecule type" value="Genomic_DNA"/>
</dbReference>
<evidence type="ECO:0000256" key="2">
    <source>
        <dbReference type="ARBA" id="ARBA00023002"/>
    </source>
</evidence>
<dbReference type="PANTHER" id="PTHR10204">
    <property type="entry name" value="NAD P H OXIDOREDUCTASE-RELATED"/>
    <property type="match status" value="1"/>
</dbReference>
<dbReference type="InterPro" id="IPR029039">
    <property type="entry name" value="Flavoprotein-like_sf"/>
</dbReference>
<evidence type="ECO:0000313" key="5">
    <source>
        <dbReference type="Proteomes" id="UP000245369"/>
    </source>
</evidence>
<dbReference type="SUPFAM" id="SSF52218">
    <property type="entry name" value="Flavoproteins"/>
    <property type="match status" value="1"/>
</dbReference>
<keyword evidence="5" id="KW-1185">Reference proteome</keyword>
<dbReference type="Pfam" id="PF02525">
    <property type="entry name" value="Flavodoxin_2"/>
    <property type="match status" value="1"/>
</dbReference>
<gene>
    <name evidence="4" type="ORF">DK182_03430</name>
</gene>
<dbReference type="Proteomes" id="UP000245369">
    <property type="component" value="Chromosome"/>
</dbReference>
<organism evidence="4 5">
    <name type="scientific">Streptococcus sobrinus</name>
    <dbReference type="NCBI Taxonomy" id="1310"/>
    <lineage>
        <taxon>Bacteria</taxon>
        <taxon>Bacillati</taxon>
        <taxon>Bacillota</taxon>
        <taxon>Bacilli</taxon>
        <taxon>Lactobacillales</taxon>
        <taxon>Streptococcaceae</taxon>
        <taxon>Streptococcus</taxon>
    </lineage>
</organism>
<evidence type="ECO:0000259" key="3">
    <source>
        <dbReference type="Pfam" id="PF02525"/>
    </source>
</evidence>
<sequence length="186" mass="21331">MNILIITAHPKEASLNGEILKRIQANLPKSHSIKLLNLYQENFDPVLRYEQRRDMKDDPSTENYRQLITWADQLIFIFPIWWGGMPAILKGFIDRVFAADFAYSYKGITPVAHLKGKKAWIITTHDTPAIFAKLFVQDYGRILKKQVLGMCGIKPTKLTSIPYVRGTSDSKIKKQLDKISQLAQKI</sequence>
<accession>A0ABN5LKC8</accession>
<proteinExistence type="inferred from homology"/>